<gene>
    <name evidence="5" type="ORF">H9900_06360</name>
</gene>
<dbReference type="PANTHER" id="PTHR43630">
    <property type="entry name" value="POLY-BETA-1,6-N-ACETYL-D-GLUCOSAMINE SYNTHASE"/>
    <property type="match status" value="1"/>
</dbReference>
<accession>A0A9D1PT29</accession>
<dbReference type="AlphaFoldDB" id="A0A9D1PT29"/>
<dbReference type="PANTHER" id="PTHR43630:SF1">
    <property type="entry name" value="POLY-BETA-1,6-N-ACETYL-D-GLUCOSAMINE SYNTHASE"/>
    <property type="match status" value="1"/>
</dbReference>
<dbReference type="EMBL" id="DXIJ01000137">
    <property type="protein sequence ID" value="HIV86410.1"/>
    <property type="molecule type" value="Genomic_DNA"/>
</dbReference>
<reference evidence="5" key="1">
    <citation type="journal article" date="2021" name="PeerJ">
        <title>Extensive microbial diversity within the chicken gut microbiome revealed by metagenomics and culture.</title>
        <authorList>
            <person name="Gilroy R."/>
            <person name="Ravi A."/>
            <person name="Getino M."/>
            <person name="Pursley I."/>
            <person name="Horton D.L."/>
            <person name="Alikhan N.F."/>
            <person name="Baker D."/>
            <person name="Gharbi K."/>
            <person name="Hall N."/>
            <person name="Watson M."/>
            <person name="Adriaenssens E.M."/>
            <person name="Foster-Nyarko E."/>
            <person name="Jarju S."/>
            <person name="Secka A."/>
            <person name="Antonio M."/>
            <person name="Oren A."/>
            <person name="Chaudhuri R.R."/>
            <person name="La Ragione R."/>
            <person name="Hildebrand F."/>
            <person name="Pallen M.J."/>
        </authorList>
    </citation>
    <scope>NUCLEOTIDE SEQUENCE</scope>
    <source>
        <strain evidence="5">5790</strain>
    </source>
</reference>
<dbReference type="SUPFAM" id="SSF53448">
    <property type="entry name" value="Nucleotide-diphospho-sugar transferases"/>
    <property type="match status" value="1"/>
</dbReference>
<name>A0A9D1PT29_9FIRM</name>
<evidence type="ECO:0000256" key="1">
    <source>
        <dbReference type="ARBA" id="ARBA00006739"/>
    </source>
</evidence>
<dbReference type="Pfam" id="PF13641">
    <property type="entry name" value="Glyco_tranf_2_3"/>
    <property type="match status" value="1"/>
</dbReference>
<dbReference type="InterPro" id="IPR029044">
    <property type="entry name" value="Nucleotide-diphossugar_trans"/>
</dbReference>
<keyword evidence="4" id="KW-0472">Membrane</keyword>
<feature type="transmembrane region" description="Helical" evidence="4">
    <location>
        <begin position="374"/>
        <end position="394"/>
    </location>
</feature>
<protein>
    <submittedName>
        <fullName evidence="5">Glycosyltransferase</fullName>
        <ecNumber evidence="5">2.4.-.-</ecNumber>
    </submittedName>
</protein>
<feature type="transmembrane region" description="Helical" evidence="4">
    <location>
        <begin position="307"/>
        <end position="328"/>
    </location>
</feature>
<evidence type="ECO:0000256" key="2">
    <source>
        <dbReference type="ARBA" id="ARBA00022676"/>
    </source>
</evidence>
<keyword evidence="4" id="KW-1133">Transmembrane helix</keyword>
<reference evidence="5" key="2">
    <citation type="submission" date="2021-04" db="EMBL/GenBank/DDBJ databases">
        <authorList>
            <person name="Gilroy R."/>
        </authorList>
    </citation>
    <scope>NUCLEOTIDE SEQUENCE</scope>
    <source>
        <strain evidence="5">5790</strain>
    </source>
</reference>
<comment type="similarity">
    <text evidence="1">Belongs to the glycosyltransferase 2 family.</text>
</comment>
<organism evidence="5 6">
    <name type="scientific">Candidatus Monoglobus merdigallinarum</name>
    <dbReference type="NCBI Taxonomy" id="2838698"/>
    <lineage>
        <taxon>Bacteria</taxon>
        <taxon>Bacillati</taxon>
        <taxon>Bacillota</taxon>
        <taxon>Clostridia</taxon>
        <taxon>Monoglobales</taxon>
        <taxon>Monoglobaceae</taxon>
        <taxon>Monoglobus</taxon>
    </lineage>
</organism>
<dbReference type="CDD" id="cd06438">
    <property type="entry name" value="EpsO_like"/>
    <property type="match status" value="1"/>
</dbReference>
<dbReference type="Proteomes" id="UP000824162">
    <property type="component" value="Unassembled WGS sequence"/>
</dbReference>
<proteinExistence type="inferred from homology"/>
<evidence type="ECO:0000256" key="4">
    <source>
        <dbReference type="SAM" id="Phobius"/>
    </source>
</evidence>
<evidence type="ECO:0000313" key="6">
    <source>
        <dbReference type="Proteomes" id="UP000824162"/>
    </source>
</evidence>
<dbReference type="EC" id="2.4.-.-" evidence="5"/>
<evidence type="ECO:0000256" key="3">
    <source>
        <dbReference type="ARBA" id="ARBA00022679"/>
    </source>
</evidence>
<sequence>MKAVLIFNALISIMFTLCFAYQFFYLFVGLFKGDKNFKASKKHKFAAVISARNERDVIGQLISSIKKQNYPKDKLDVFVIADNCTDDTAEVAREAGAIVYERFNKEQVGKGYALDWLFKIIKKDYKDAGYEGFMIFDADNILDPNYVAEMNKVFDNGYDILTSYRNSKNFDSNWLSAAYSLWFLREARYLNNARMNLGTSCAISGTGFLVGANVIEQNGGWIHHLLTEDIEFTCDMVSRGYKIGYAGKAVLYDEQPTKFSQSYTQRLRWAKGFYQVFTHYGLKLFKGILKGSFSCFDMLMTIMPAMFLTLLSVLLNAVAIPVAAVMGAPELSALINALAQTLVNFYGLFFVLGVMTLTTEWKQIHCVWYKKITYVFTFPLYMFSYVPIAIIALFKKVEWKPIKHSVVRTLEDVKSEAA</sequence>
<dbReference type="GO" id="GO:0016757">
    <property type="term" value="F:glycosyltransferase activity"/>
    <property type="evidence" value="ECO:0007669"/>
    <property type="project" value="UniProtKB-KW"/>
</dbReference>
<keyword evidence="4" id="KW-0812">Transmembrane</keyword>
<feature type="transmembrane region" description="Helical" evidence="4">
    <location>
        <begin position="6"/>
        <end position="31"/>
    </location>
</feature>
<feature type="transmembrane region" description="Helical" evidence="4">
    <location>
        <begin position="334"/>
        <end position="354"/>
    </location>
</feature>
<comment type="caution">
    <text evidence="5">The sequence shown here is derived from an EMBL/GenBank/DDBJ whole genome shotgun (WGS) entry which is preliminary data.</text>
</comment>
<dbReference type="Gene3D" id="3.90.550.10">
    <property type="entry name" value="Spore Coat Polysaccharide Biosynthesis Protein SpsA, Chain A"/>
    <property type="match status" value="1"/>
</dbReference>
<keyword evidence="3 5" id="KW-0808">Transferase</keyword>
<evidence type="ECO:0000313" key="5">
    <source>
        <dbReference type="EMBL" id="HIV86410.1"/>
    </source>
</evidence>
<keyword evidence="2 5" id="KW-0328">Glycosyltransferase</keyword>